<dbReference type="AlphaFoldDB" id="A0A2S5CZJ1"/>
<reference evidence="1 2" key="1">
    <citation type="submission" date="2017-11" db="EMBL/GenBank/DDBJ databases">
        <title>Genome sequence of Lysinibacillus sphaericus, a lignin-degrading bacteria isolated from municipal solid waste soil.</title>
        <authorList>
            <person name="Persinoti G.F."/>
            <person name="Paixao D.A."/>
            <person name="Bugg T.D."/>
            <person name="Squina F.M."/>
        </authorList>
    </citation>
    <scope>NUCLEOTIDE SEQUENCE [LARGE SCALE GENOMIC DNA]</scope>
    <source>
        <strain evidence="1 2">A1</strain>
    </source>
</reference>
<dbReference type="SUPFAM" id="SSF47794">
    <property type="entry name" value="Rad51 N-terminal domain-like"/>
    <property type="match status" value="1"/>
</dbReference>
<protein>
    <recommendedName>
        <fullName evidence="3">RNA polymerase alpha subunit C-terminal domain-containing protein</fullName>
    </recommendedName>
</protein>
<dbReference type="Proteomes" id="UP000237319">
    <property type="component" value="Unassembled WGS sequence"/>
</dbReference>
<dbReference type="InterPro" id="IPR010995">
    <property type="entry name" value="DNA_repair_Rad51/TF_NusA_a-hlx"/>
</dbReference>
<dbReference type="InterPro" id="IPR027417">
    <property type="entry name" value="P-loop_NTPase"/>
</dbReference>
<gene>
    <name evidence="1" type="ORF">LYSIN_01007</name>
</gene>
<sequence>MVYENETVNLLLAAEDFSNEEFVENHHFLSYEESIIKNLMAHGPILLKGGRGTGKSALLREAARRLEEEPYQNEVLGIYLSLRHLPLLRTRGKEYEVELLRILSDKINEVTTQKYNIEFPSVYEVYDMHNNLTNLSIQTDKRIVLLLDDAAHIGREASLEEFFDIFRTLSSSRVSCKASIYPGVTRFGSRFDIYNDANVIEIQRREGKPGFNEFFQAIMETRFPKSKNKDVFINELGITKVSNFLGMAVVGNVRSYVKICGTLFANGVYKNIGYNKISETLLEVSSDYYWPMIDEIKLKLGVYEPLIEPAQEFAEIIYSQCGQKEVPTCIIQRDIILKTNKLLEILEYTGFLSKREASRGMKSGGRGARYFVNLCNLLEKVPGSRLTKELFEEWEGNRKEDIQFSKSSVLGKYNFDLNIDTNEANDVLSILELPIEKLKKSNIFPYGITDNKLELLESNGYKTVNDLASARDEEILKIDGIGNKTLERFKSVIGQAIWM</sequence>
<dbReference type="Gene3D" id="1.10.150.20">
    <property type="entry name" value="5' to 3' exonuclease, C-terminal subdomain"/>
    <property type="match status" value="1"/>
</dbReference>
<dbReference type="SUPFAM" id="SSF52540">
    <property type="entry name" value="P-loop containing nucleoside triphosphate hydrolases"/>
    <property type="match status" value="1"/>
</dbReference>
<accession>A0A2S5CZJ1</accession>
<comment type="caution">
    <text evidence="1">The sequence shown here is derived from an EMBL/GenBank/DDBJ whole genome shotgun (WGS) entry which is preliminary data.</text>
</comment>
<dbReference type="EMBL" id="PGLV01000001">
    <property type="protein sequence ID" value="POZ56224.1"/>
    <property type="molecule type" value="Genomic_DNA"/>
</dbReference>
<evidence type="ECO:0000313" key="2">
    <source>
        <dbReference type="Proteomes" id="UP000237319"/>
    </source>
</evidence>
<keyword evidence="2" id="KW-1185">Reference proteome</keyword>
<dbReference type="GO" id="GO:0000166">
    <property type="term" value="F:nucleotide binding"/>
    <property type="evidence" value="ECO:0007669"/>
    <property type="project" value="InterPro"/>
</dbReference>
<name>A0A2S5CZJ1_LYSSH</name>
<evidence type="ECO:0000313" key="1">
    <source>
        <dbReference type="EMBL" id="POZ56224.1"/>
    </source>
</evidence>
<dbReference type="RefSeq" id="WP_103976448.1">
    <property type="nucleotide sequence ID" value="NZ_PGLV01000001.1"/>
</dbReference>
<organism evidence="1 2">
    <name type="scientific">Lysinibacillus sphaericus</name>
    <name type="common">Bacillus sphaericus</name>
    <dbReference type="NCBI Taxonomy" id="1421"/>
    <lineage>
        <taxon>Bacteria</taxon>
        <taxon>Bacillati</taxon>
        <taxon>Bacillota</taxon>
        <taxon>Bacilli</taxon>
        <taxon>Bacillales</taxon>
        <taxon>Bacillaceae</taxon>
        <taxon>Lysinibacillus</taxon>
    </lineage>
</organism>
<dbReference type="Gene3D" id="3.40.50.300">
    <property type="entry name" value="P-loop containing nucleotide triphosphate hydrolases"/>
    <property type="match status" value="1"/>
</dbReference>
<proteinExistence type="predicted"/>
<evidence type="ECO:0008006" key="3">
    <source>
        <dbReference type="Google" id="ProtNLM"/>
    </source>
</evidence>